<comment type="caution">
    <text evidence="1">The sequence shown here is derived from an EMBL/GenBank/DDBJ whole genome shotgun (WGS) entry which is preliminary data.</text>
</comment>
<accession>A0ACC2UHA0</accession>
<evidence type="ECO:0000313" key="1">
    <source>
        <dbReference type="EMBL" id="KAJ9086189.1"/>
    </source>
</evidence>
<reference evidence="1" key="1">
    <citation type="submission" date="2022-04" db="EMBL/GenBank/DDBJ databases">
        <title>Genome of the entomopathogenic fungus Entomophthora muscae.</title>
        <authorList>
            <person name="Elya C."/>
            <person name="Lovett B.R."/>
            <person name="Lee E."/>
            <person name="Macias A.M."/>
            <person name="Hajek A.E."/>
            <person name="De Bivort B.L."/>
            <person name="Kasson M.T."/>
            <person name="De Fine Licht H.H."/>
            <person name="Stajich J.E."/>
        </authorList>
    </citation>
    <scope>NUCLEOTIDE SEQUENCE</scope>
    <source>
        <strain evidence="1">Berkeley</strain>
    </source>
</reference>
<dbReference type="Proteomes" id="UP001165960">
    <property type="component" value="Unassembled WGS sequence"/>
</dbReference>
<sequence length="236" mass="26218">MKFIVPFICTALASGNTLKHSISSTEELCSINATVISVAPYSQIGDLDGVPLKTESDVKACKKRSGAKIFRIIHVDDESTFTSKGAEYKYGNIRVDNIHTLYGHEDYKFYDGFEFNIASLDETTVDRLLKERRSGQMFSLATTLDELPVVESSIRKYAAKIHHIVLDLDINEETEADLKEVLQRIPEIPFSVKSFDDALELVSVAKEVATSLSRKVGLTGILSNPTYTPLEYTTGI</sequence>
<proteinExistence type="predicted"/>
<organism evidence="1 2">
    <name type="scientific">Entomophthora muscae</name>
    <dbReference type="NCBI Taxonomy" id="34485"/>
    <lineage>
        <taxon>Eukaryota</taxon>
        <taxon>Fungi</taxon>
        <taxon>Fungi incertae sedis</taxon>
        <taxon>Zoopagomycota</taxon>
        <taxon>Entomophthoromycotina</taxon>
        <taxon>Entomophthoromycetes</taxon>
        <taxon>Entomophthorales</taxon>
        <taxon>Entomophthoraceae</taxon>
        <taxon>Entomophthora</taxon>
    </lineage>
</organism>
<gene>
    <name evidence="1" type="ORF">DSO57_1006700</name>
</gene>
<keyword evidence="2" id="KW-1185">Reference proteome</keyword>
<protein>
    <submittedName>
        <fullName evidence="1">Uncharacterized protein</fullName>
    </submittedName>
</protein>
<dbReference type="EMBL" id="QTSX02000729">
    <property type="protein sequence ID" value="KAJ9086189.1"/>
    <property type="molecule type" value="Genomic_DNA"/>
</dbReference>
<evidence type="ECO:0000313" key="2">
    <source>
        <dbReference type="Proteomes" id="UP001165960"/>
    </source>
</evidence>
<name>A0ACC2UHA0_9FUNG</name>